<reference evidence="1" key="1">
    <citation type="submission" date="2022-06" db="EMBL/GenBank/DDBJ databases">
        <title>Genomic Encyclopedia of Archaeal and Bacterial Type Strains, Phase II (KMG-II): from individual species to whole genera.</title>
        <authorList>
            <person name="Goeker M."/>
        </authorList>
    </citation>
    <scope>NUCLEOTIDE SEQUENCE</scope>
    <source>
        <strain evidence="1">DSM 43935</strain>
    </source>
</reference>
<accession>A0AAE3KF82</accession>
<evidence type="ECO:0000313" key="1">
    <source>
        <dbReference type="EMBL" id="MCP2164660.1"/>
    </source>
</evidence>
<organism evidence="1 2">
    <name type="scientific">Goodfellowiella coeruleoviolacea</name>
    <dbReference type="NCBI Taxonomy" id="334858"/>
    <lineage>
        <taxon>Bacteria</taxon>
        <taxon>Bacillati</taxon>
        <taxon>Actinomycetota</taxon>
        <taxon>Actinomycetes</taxon>
        <taxon>Pseudonocardiales</taxon>
        <taxon>Pseudonocardiaceae</taxon>
        <taxon>Goodfellowiella</taxon>
    </lineage>
</organism>
<dbReference type="RefSeq" id="WP_253768523.1">
    <property type="nucleotide sequence ID" value="NZ_JAMTCK010000003.1"/>
</dbReference>
<dbReference type="InterPro" id="IPR011991">
    <property type="entry name" value="ArsR-like_HTH"/>
</dbReference>
<name>A0AAE3KF82_9PSEU</name>
<dbReference type="AlphaFoldDB" id="A0AAE3KF82"/>
<dbReference type="Pfam" id="PF12840">
    <property type="entry name" value="HTH_20"/>
    <property type="match status" value="1"/>
</dbReference>
<dbReference type="InterPro" id="IPR036390">
    <property type="entry name" value="WH_DNA-bd_sf"/>
</dbReference>
<dbReference type="CDD" id="cd00090">
    <property type="entry name" value="HTH_ARSR"/>
    <property type="match status" value="1"/>
</dbReference>
<dbReference type="Gene3D" id="1.10.10.10">
    <property type="entry name" value="Winged helix-like DNA-binding domain superfamily/Winged helix DNA-binding domain"/>
    <property type="match status" value="1"/>
</dbReference>
<dbReference type="EMBL" id="JAMTCK010000003">
    <property type="protein sequence ID" value="MCP2164660.1"/>
    <property type="molecule type" value="Genomic_DNA"/>
</dbReference>
<keyword evidence="2" id="KW-1185">Reference proteome</keyword>
<sequence length="192" mass="21723">MPPHQENISDPKKLRALSHPLRWKLIDLLQIEGTATATRCAELTGESVASCSYHLNMLAKYGFVEPAPSEGREKPWRLPAQEFGWSKMDLDDEGRLAAEAASDALIDHEMAEYRAAIRRKDREPEQWQRVTGSMSGLVYLTPEEATRLKNEFGALLDRYHNRVADSALRPEGARPVRTFASFWLTSNDSPRS</sequence>
<protein>
    <submittedName>
        <fullName evidence="1">Helix-turn-helix domain-containing protein</fullName>
    </submittedName>
</protein>
<dbReference type="InterPro" id="IPR036388">
    <property type="entry name" value="WH-like_DNA-bd_sf"/>
</dbReference>
<comment type="caution">
    <text evidence="1">The sequence shown here is derived from an EMBL/GenBank/DDBJ whole genome shotgun (WGS) entry which is preliminary data.</text>
</comment>
<dbReference type="Proteomes" id="UP001206128">
    <property type="component" value="Unassembled WGS sequence"/>
</dbReference>
<evidence type="ECO:0000313" key="2">
    <source>
        <dbReference type="Proteomes" id="UP001206128"/>
    </source>
</evidence>
<dbReference type="SUPFAM" id="SSF46785">
    <property type="entry name" value="Winged helix' DNA-binding domain"/>
    <property type="match status" value="1"/>
</dbReference>
<gene>
    <name evidence="1" type="ORF">LX83_001500</name>
</gene>
<proteinExistence type="predicted"/>